<comment type="subunit">
    <text evidence="2">Monomer.</text>
</comment>
<dbReference type="EMBL" id="JBFOHL010000002">
    <property type="protein sequence ID" value="MEW9623363.1"/>
    <property type="molecule type" value="Genomic_DNA"/>
</dbReference>
<dbReference type="SUPFAM" id="SSF52833">
    <property type="entry name" value="Thioredoxin-like"/>
    <property type="match status" value="1"/>
</dbReference>
<dbReference type="PANTHER" id="PTHR42801:SF4">
    <property type="entry name" value="AHPC_TSA FAMILY PROTEIN"/>
    <property type="match status" value="1"/>
</dbReference>
<dbReference type="GO" id="GO:0140824">
    <property type="term" value="F:thioredoxin-dependent peroxiredoxin activity"/>
    <property type="evidence" value="ECO:0007669"/>
    <property type="project" value="UniProtKB-EC"/>
</dbReference>
<dbReference type="InterPro" id="IPR013766">
    <property type="entry name" value="Thioredoxin_domain"/>
</dbReference>
<dbReference type="PANTHER" id="PTHR42801">
    <property type="entry name" value="THIOREDOXIN-DEPENDENT PEROXIDE REDUCTASE"/>
    <property type="match status" value="1"/>
</dbReference>
<keyword evidence="16" id="KW-1185">Reference proteome</keyword>
<keyword evidence="13" id="KW-0732">Signal</keyword>
<dbReference type="EC" id="1.11.1.24" evidence="3"/>
<evidence type="ECO:0000256" key="13">
    <source>
        <dbReference type="SAM" id="SignalP"/>
    </source>
</evidence>
<keyword evidence="8" id="KW-0676">Redox-active center</keyword>
<evidence type="ECO:0000256" key="3">
    <source>
        <dbReference type="ARBA" id="ARBA00013017"/>
    </source>
</evidence>
<reference evidence="15 16" key="1">
    <citation type="submission" date="2024-06" db="EMBL/GenBank/DDBJ databases">
        <authorList>
            <person name="Woo H."/>
        </authorList>
    </citation>
    <scope>NUCLEOTIDE SEQUENCE [LARGE SCALE GENOMIC DNA]</scope>
    <source>
        <strain evidence="15 16">S2-g</strain>
    </source>
</reference>
<comment type="catalytic activity">
    <reaction evidence="12">
        <text>a hydroperoxide + [thioredoxin]-dithiol = an alcohol + [thioredoxin]-disulfide + H2O</text>
        <dbReference type="Rhea" id="RHEA:62620"/>
        <dbReference type="Rhea" id="RHEA-COMP:10698"/>
        <dbReference type="Rhea" id="RHEA-COMP:10700"/>
        <dbReference type="ChEBI" id="CHEBI:15377"/>
        <dbReference type="ChEBI" id="CHEBI:29950"/>
        <dbReference type="ChEBI" id="CHEBI:30879"/>
        <dbReference type="ChEBI" id="CHEBI:35924"/>
        <dbReference type="ChEBI" id="CHEBI:50058"/>
        <dbReference type="EC" id="1.11.1.24"/>
    </reaction>
</comment>
<keyword evidence="4 15" id="KW-0575">Peroxidase</keyword>
<dbReference type="Gene3D" id="3.40.30.10">
    <property type="entry name" value="Glutaredoxin"/>
    <property type="match status" value="1"/>
</dbReference>
<feature type="signal peptide" evidence="13">
    <location>
        <begin position="1"/>
        <end position="25"/>
    </location>
</feature>
<evidence type="ECO:0000256" key="9">
    <source>
        <dbReference type="ARBA" id="ARBA00032824"/>
    </source>
</evidence>
<dbReference type="CDD" id="cd03017">
    <property type="entry name" value="PRX_BCP"/>
    <property type="match status" value="1"/>
</dbReference>
<evidence type="ECO:0000313" key="15">
    <source>
        <dbReference type="EMBL" id="MEW9623363.1"/>
    </source>
</evidence>
<evidence type="ECO:0000256" key="4">
    <source>
        <dbReference type="ARBA" id="ARBA00022559"/>
    </source>
</evidence>
<gene>
    <name evidence="15" type="ORF">ABQJ56_03875</name>
</gene>
<evidence type="ECO:0000256" key="10">
    <source>
        <dbReference type="ARBA" id="ARBA00038489"/>
    </source>
</evidence>
<accession>A0ABV3QNB7</accession>
<evidence type="ECO:0000256" key="5">
    <source>
        <dbReference type="ARBA" id="ARBA00022862"/>
    </source>
</evidence>
<name>A0ABV3QNB7_9GAMM</name>
<evidence type="ECO:0000259" key="14">
    <source>
        <dbReference type="PROSITE" id="PS51352"/>
    </source>
</evidence>
<evidence type="ECO:0000256" key="8">
    <source>
        <dbReference type="ARBA" id="ARBA00023284"/>
    </source>
</evidence>
<protein>
    <recommendedName>
        <fullName evidence="3">thioredoxin-dependent peroxiredoxin</fullName>
        <ecNumber evidence="3">1.11.1.24</ecNumber>
    </recommendedName>
    <alternativeName>
        <fullName evidence="9">Thioredoxin peroxidase</fullName>
    </alternativeName>
    <alternativeName>
        <fullName evidence="11">Thioredoxin-dependent peroxiredoxin Bcp</fullName>
    </alternativeName>
</protein>
<comment type="similarity">
    <text evidence="10">Belongs to the peroxiredoxin family. BCP/PrxQ subfamily.</text>
</comment>
<dbReference type="InterPro" id="IPR050924">
    <property type="entry name" value="Peroxiredoxin_BCP/PrxQ"/>
</dbReference>
<feature type="domain" description="Thioredoxin" evidence="14">
    <location>
        <begin position="27"/>
        <end position="199"/>
    </location>
</feature>
<comment type="function">
    <text evidence="1">Thiol-specific peroxidase that catalyzes the reduction of hydrogen peroxide and organic hydroperoxides to water and alcohols, respectively. Plays a role in cell protection against oxidative stress by detoxifying peroxides and as sensor of hydrogen peroxide-mediated signaling events.</text>
</comment>
<keyword evidence="5" id="KW-0049">Antioxidant</keyword>
<evidence type="ECO:0000256" key="6">
    <source>
        <dbReference type="ARBA" id="ARBA00023002"/>
    </source>
</evidence>
<dbReference type="PIRSF" id="PIRSF000239">
    <property type="entry name" value="AHPC"/>
    <property type="match status" value="1"/>
</dbReference>
<evidence type="ECO:0000313" key="16">
    <source>
        <dbReference type="Proteomes" id="UP001556170"/>
    </source>
</evidence>
<keyword evidence="6 15" id="KW-0560">Oxidoreductase</keyword>
<feature type="chain" id="PRO_5046122148" description="thioredoxin-dependent peroxiredoxin" evidence="13">
    <location>
        <begin position="26"/>
        <end position="208"/>
    </location>
</feature>
<proteinExistence type="inferred from homology"/>
<dbReference type="InterPro" id="IPR000866">
    <property type="entry name" value="AhpC/TSA"/>
</dbReference>
<dbReference type="PROSITE" id="PS51352">
    <property type="entry name" value="THIOREDOXIN_2"/>
    <property type="match status" value="1"/>
</dbReference>
<evidence type="ECO:0000256" key="7">
    <source>
        <dbReference type="ARBA" id="ARBA00023157"/>
    </source>
</evidence>
<evidence type="ECO:0000256" key="2">
    <source>
        <dbReference type="ARBA" id="ARBA00011245"/>
    </source>
</evidence>
<evidence type="ECO:0000256" key="12">
    <source>
        <dbReference type="ARBA" id="ARBA00049091"/>
    </source>
</evidence>
<organism evidence="15 16">
    <name type="scientific">Rhodanobacter geophilus</name>
    <dbReference type="NCBI Taxonomy" id="3162488"/>
    <lineage>
        <taxon>Bacteria</taxon>
        <taxon>Pseudomonadati</taxon>
        <taxon>Pseudomonadota</taxon>
        <taxon>Gammaproteobacteria</taxon>
        <taxon>Lysobacterales</taxon>
        <taxon>Rhodanobacteraceae</taxon>
        <taxon>Rhodanobacter</taxon>
    </lineage>
</organism>
<keyword evidence="7" id="KW-1015">Disulfide bond</keyword>
<dbReference type="Pfam" id="PF00578">
    <property type="entry name" value="AhpC-TSA"/>
    <property type="match status" value="1"/>
</dbReference>
<dbReference type="RefSeq" id="WP_367843663.1">
    <property type="nucleotide sequence ID" value="NZ_JBFOHL010000002.1"/>
</dbReference>
<evidence type="ECO:0000256" key="1">
    <source>
        <dbReference type="ARBA" id="ARBA00003330"/>
    </source>
</evidence>
<dbReference type="InterPro" id="IPR036249">
    <property type="entry name" value="Thioredoxin-like_sf"/>
</dbReference>
<dbReference type="Proteomes" id="UP001556170">
    <property type="component" value="Unassembled WGS sequence"/>
</dbReference>
<comment type="caution">
    <text evidence="15">The sequence shown here is derived from an EMBL/GenBank/DDBJ whole genome shotgun (WGS) entry which is preliminary data.</text>
</comment>
<dbReference type="InterPro" id="IPR024706">
    <property type="entry name" value="Peroxiredoxin_AhpC-typ"/>
</dbReference>
<sequence length="208" mass="21631">MKTRLAGSMAAAALLALLVAMPALAALRPGATAPDFTAEASRAGKDFSFSLKEALKKGPVVVYFYPSAYTGGCDLEAHTFATEKDKFDAAGATIIGVSADSIERLNAFSSDPKYCAGKFPVASDPDGKVAASYDLKVTAAQPGLNDVRGVAIDHGFISRTTFVIAGDGRIVATLSSEADHLRPDQHVARSLAIVQGMRNGKMPAMGAH</sequence>
<evidence type="ECO:0000256" key="11">
    <source>
        <dbReference type="ARBA" id="ARBA00042639"/>
    </source>
</evidence>